<proteinExistence type="predicted"/>
<keyword evidence="2" id="KW-1185">Reference proteome</keyword>
<evidence type="ECO:0000313" key="2">
    <source>
        <dbReference type="Proteomes" id="UP001140234"/>
    </source>
</evidence>
<reference evidence="1" key="1">
    <citation type="submission" date="2022-07" db="EMBL/GenBank/DDBJ databases">
        <title>Phylogenomic reconstructions and comparative analyses of Kickxellomycotina fungi.</title>
        <authorList>
            <person name="Reynolds N.K."/>
            <person name="Stajich J.E."/>
            <person name="Barry K."/>
            <person name="Grigoriev I.V."/>
            <person name="Crous P."/>
            <person name="Smith M.E."/>
        </authorList>
    </citation>
    <scope>NUCLEOTIDE SEQUENCE</scope>
    <source>
        <strain evidence="1">CBS 109366</strain>
    </source>
</reference>
<gene>
    <name evidence="1" type="ORF">IWQ57_001871</name>
</gene>
<protein>
    <submittedName>
        <fullName evidence="1">Uncharacterized protein</fullName>
    </submittedName>
</protein>
<accession>A0ACC1K2P9</accession>
<dbReference type="EMBL" id="JANBUJ010000410">
    <property type="protein sequence ID" value="KAJ2772194.1"/>
    <property type="molecule type" value="Genomic_DNA"/>
</dbReference>
<evidence type="ECO:0000313" key="1">
    <source>
        <dbReference type="EMBL" id="KAJ2772194.1"/>
    </source>
</evidence>
<name>A0ACC1K2P9_9FUNG</name>
<dbReference type="Proteomes" id="UP001140234">
    <property type="component" value="Unassembled WGS sequence"/>
</dbReference>
<organism evidence="1 2">
    <name type="scientific">Coemansia nantahalensis</name>
    <dbReference type="NCBI Taxonomy" id="2789366"/>
    <lineage>
        <taxon>Eukaryota</taxon>
        <taxon>Fungi</taxon>
        <taxon>Fungi incertae sedis</taxon>
        <taxon>Zoopagomycota</taxon>
        <taxon>Kickxellomycotina</taxon>
        <taxon>Kickxellomycetes</taxon>
        <taxon>Kickxellales</taxon>
        <taxon>Kickxellaceae</taxon>
        <taxon>Coemansia</taxon>
    </lineage>
</organism>
<comment type="caution">
    <text evidence="1">The sequence shown here is derived from an EMBL/GenBank/DDBJ whole genome shotgun (WGS) entry which is preliminary data.</text>
</comment>
<sequence length="291" mass="30987">MSSHVPLPKERHSTSKLLIMVSSLGSKRREHARALETHLFNHRLTVVAPAGGVDVQRALEKHMGSYFRVQLKLTDLIDPAFIASYVKDKELVATVGMLRKCCCVSSSSRASSILVAAGSSCTLPASTSSWSIRSTPVHYPSPSSAQCASSRSPARVGGTKATIALLVAASSQSGVIRAAIDALLWLGSPATASQLEANSKARIFKGTYASGRSELDDCPAAPLAAPSALAMRWWRIYRAAFPGLARLPGEYLSIPPSCCAEPSLFRRGAGPDYAQVAALDWRSADAYINSQ</sequence>